<protein>
    <submittedName>
        <fullName evidence="9">30S ribosomal protein S1</fullName>
    </submittedName>
</protein>
<dbReference type="InterPro" id="IPR003029">
    <property type="entry name" value="S1_domain"/>
</dbReference>
<dbReference type="AlphaFoldDB" id="A0A150M779"/>
<dbReference type="PATRIC" id="fig|301148.3.peg.3046"/>
<evidence type="ECO:0000256" key="2">
    <source>
        <dbReference type="ARBA" id="ARBA00022737"/>
    </source>
</evidence>
<dbReference type="NCBIfam" id="NF005208">
    <property type="entry name" value="PRK06676.1"/>
    <property type="match status" value="1"/>
</dbReference>
<keyword evidence="3" id="KW-0694">RNA-binding</keyword>
<evidence type="ECO:0000313" key="8">
    <source>
        <dbReference type="EMBL" id="KYD20236.1"/>
    </source>
</evidence>
<dbReference type="GO" id="GO:0005737">
    <property type="term" value="C:cytoplasm"/>
    <property type="evidence" value="ECO:0007669"/>
    <property type="project" value="UniProtKB-ARBA"/>
</dbReference>
<dbReference type="PRINTS" id="PR00681">
    <property type="entry name" value="RIBOSOMALS1"/>
</dbReference>
<dbReference type="OrthoDB" id="9804077at2"/>
<sequence>MTENMNDIPMREYKVGDTVTGRVTKIEDKQVYVSIPDSKADGIIPISELSPLHIEKPADVVQEGDELQLAVIKVEEDLLILSKRRIDAEKAWAELQEKFEKGEAVEGEIKDIVKGGLVVDLGVRGFVPASQVEDHYVEDFSGYVGRTLPFKIIELDKEKNRLILSHREVVLEEKLKQKKERLESLKAGDIVTGTVRRITDFGVFVDIGGIDGLIHISQLSHQHVEHPSEVVSVNDEIRVKVLSVDPEKEKISLSLKETTPGPWENISEKFSAGSVVEGTVKRIVSFGAFVELIPGVEGLVHISQISNKHIGTPREVLSEGDKVKVKILKVDEENKRISLSIREAEEKAEETEYEIPQESKGFQIGEILGDKLKEIQ</sequence>
<evidence type="ECO:0000256" key="1">
    <source>
        <dbReference type="ARBA" id="ARBA00006767"/>
    </source>
</evidence>
<accession>A0A150M779</accession>
<dbReference type="InterPro" id="IPR050437">
    <property type="entry name" value="Ribos_protein_bS1-like"/>
</dbReference>
<keyword evidence="2" id="KW-0677">Repeat</keyword>
<evidence type="ECO:0000313" key="10">
    <source>
        <dbReference type="Proteomes" id="UP000075683"/>
    </source>
</evidence>
<evidence type="ECO:0000256" key="4">
    <source>
        <dbReference type="ARBA" id="ARBA00022980"/>
    </source>
</evidence>
<gene>
    <name evidence="8" type="ORF">B4135_2012</name>
    <name evidence="9" type="ORF">C6P37_12715</name>
</gene>
<dbReference type="CDD" id="cd05688">
    <property type="entry name" value="S1_RPS1_repeat_ec3"/>
    <property type="match status" value="1"/>
</dbReference>
<dbReference type="CDD" id="cd04465">
    <property type="entry name" value="S1_RPS1_repeat_ec2_hs2"/>
    <property type="match status" value="1"/>
</dbReference>
<dbReference type="FunFam" id="2.40.50.140:FF:000051">
    <property type="entry name" value="RNA-binding transcriptional accessory protein"/>
    <property type="match status" value="1"/>
</dbReference>
<dbReference type="SUPFAM" id="SSF50249">
    <property type="entry name" value="Nucleic acid-binding proteins"/>
    <property type="match status" value="4"/>
</dbReference>
<evidence type="ECO:0000313" key="11">
    <source>
        <dbReference type="Proteomes" id="UP000257014"/>
    </source>
</evidence>
<comment type="similarity">
    <text evidence="1">Belongs to the bacterial ribosomal protein bS1 family.</text>
</comment>
<dbReference type="FunFam" id="2.40.50.140:FF:000114">
    <property type="entry name" value="30S ribosomal protein S1"/>
    <property type="match status" value="1"/>
</dbReference>
<dbReference type="PANTHER" id="PTHR10724:SF7">
    <property type="entry name" value="SMALL RIBOSOMAL SUBUNIT PROTEIN BS1C"/>
    <property type="match status" value="1"/>
</dbReference>
<comment type="caution">
    <text evidence="8">The sequence shown here is derived from an EMBL/GenBank/DDBJ whole genome shotgun (WGS) entry which is preliminary data.</text>
</comment>
<dbReference type="Gene3D" id="2.40.50.140">
    <property type="entry name" value="Nucleic acid-binding proteins"/>
    <property type="match status" value="4"/>
</dbReference>
<feature type="domain" description="S1 motif" evidence="7">
    <location>
        <begin position="273"/>
        <end position="342"/>
    </location>
</feature>
<proteinExistence type="inferred from homology"/>
<keyword evidence="5" id="KW-0687">Ribonucleoprotein</keyword>
<reference evidence="9 11" key="2">
    <citation type="submission" date="2018-03" db="EMBL/GenBank/DDBJ databases">
        <authorList>
            <person name="Keele B.F."/>
        </authorList>
    </citation>
    <scope>NUCLEOTIDE SEQUENCE [LARGE SCALE GENOMIC DNA]</scope>
    <source>
        <strain evidence="9">ZCTH4_d</strain>
    </source>
</reference>
<evidence type="ECO:0000256" key="6">
    <source>
        <dbReference type="SAM" id="Coils"/>
    </source>
</evidence>
<dbReference type="GO" id="GO:0003735">
    <property type="term" value="F:structural constituent of ribosome"/>
    <property type="evidence" value="ECO:0007669"/>
    <property type="project" value="TreeGrafter"/>
</dbReference>
<feature type="domain" description="S1 motif" evidence="7">
    <location>
        <begin position="102"/>
        <end position="167"/>
    </location>
</feature>
<dbReference type="SMART" id="SM00316">
    <property type="entry name" value="S1"/>
    <property type="match status" value="4"/>
</dbReference>
<keyword evidence="4 9" id="KW-0689">Ribosomal protein</keyword>
<dbReference type="CDD" id="cd05687">
    <property type="entry name" value="S1_RPS1_repeat_ec1_hs1"/>
    <property type="match status" value="1"/>
</dbReference>
<dbReference type="GO" id="GO:1990904">
    <property type="term" value="C:ribonucleoprotein complex"/>
    <property type="evidence" value="ECO:0007669"/>
    <property type="project" value="UniProtKB-KW"/>
</dbReference>
<dbReference type="GO" id="GO:0005840">
    <property type="term" value="C:ribosome"/>
    <property type="evidence" value="ECO:0007669"/>
    <property type="project" value="UniProtKB-KW"/>
</dbReference>
<name>A0A150M779_9BACI</name>
<dbReference type="InterPro" id="IPR012340">
    <property type="entry name" value="NA-bd_OB-fold"/>
</dbReference>
<dbReference type="PANTHER" id="PTHR10724">
    <property type="entry name" value="30S RIBOSOMAL PROTEIN S1"/>
    <property type="match status" value="1"/>
</dbReference>
<evidence type="ECO:0000313" key="9">
    <source>
        <dbReference type="EMBL" id="REJ26923.1"/>
    </source>
</evidence>
<feature type="domain" description="S1 motif" evidence="7">
    <location>
        <begin position="16"/>
        <end position="84"/>
    </location>
</feature>
<evidence type="ECO:0000256" key="3">
    <source>
        <dbReference type="ARBA" id="ARBA00022884"/>
    </source>
</evidence>
<evidence type="ECO:0000259" key="7">
    <source>
        <dbReference type="PROSITE" id="PS50126"/>
    </source>
</evidence>
<evidence type="ECO:0000256" key="5">
    <source>
        <dbReference type="ARBA" id="ARBA00023274"/>
    </source>
</evidence>
<dbReference type="GO" id="GO:0003729">
    <property type="term" value="F:mRNA binding"/>
    <property type="evidence" value="ECO:0007669"/>
    <property type="project" value="UniProtKB-ARBA"/>
</dbReference>
<dbReference type="Pfam" id="PF00575">
    <property type="entry name" value="S1"/>
    <property type="match status" value="4"/>
</dbReference>
<dbReference type="EMBL" id="QEWE01000023">
    <property type="protein sequence ID" value="REJ26923.1"/>
    <property type="molecule type" value="Genomic_DNA"/>
</dbReference>
<dbReference type="InterPro" id="IPR035104">
    <property type="entry name" value="Ribosomal_protein_S1-like"/>
</dbReference>
<organism evidence="8 10">
    <name type="scientific">Caldibacillus debilis</name>
    <dbReference type="NCBI Taxonomy" id="301148"/>
    <lineage>
        <taxon>Bacteria</taxon>
        <taxon>Bacillati</taxon>
        <taxon>Bacillota</taxon>
        <taxon>Bacilli</taxon>
        <taxon>Bacillales</taxon>
        <taxon>Bacillaceae</taxon>
        <taxon>Caldibacillus</taxon>
    </lineage>
</organism>
<dbReference type="Proteomes" id="UP000075683">
    <property type="component" value="Unassembled WGS sequence"/>
</dbReference>
<dbReference type="EMBL" id="LQYT01000036">
    <property type="protein sequence ID" value="KYD20236.1"/>
    <property type="molecule type" value="Genomic_DNA"/>
</dbReference>
<dbReference type="Proteomes" id="UP000257014">
    <property type="component" value="Unassembled WGS sequence"/>
</dbReference>
<dbReference type="STRING" id="301148.B4135_2012"/>
<keyword evidence="6" id="KW-0175">Coiled coil</keyword>
<dbReference type="GO" id="GO:0006412">
    <property type="term" value="P:translation"/>
    <property type="evidence" value="ECO:0007669"/>
    <property type="project" value="TreeGrafter"/>
</dbReference>
<feature type="domain" description="S1 motif" evidence="7">
    <location>
        <begin position="188"/>
        <end position="256"/>
    </location>
</feature>
<dbReference type="PROSITE" id="PS50126">
    <property type="entry name" value="S1"/>
    <property type="match status" value="4"/>
</dbReference>
<reference evidence="8 10" key="1">
    <citation type="submission" date="2016-01" db="EMBL/GenBank/DDBJ databases">
        <title>Draft Genome Sequences of Seven Thermophilic Sporeformers Isolated from Foods.</title>
        <authorList>
            <person name="Berendsen E.M."/>
            <person name="Wells-Bennik M.H."/>
            <person name="Krawcyk A.O."/>
            <person name="De Jong A."/>
            <person name="Holsappel S."/>
            <person name="Eijlander R.T."/>
            <person name="Kuipers O.P."/>
        </authorList>
    </citation>
    <scope>NUCLEOTIDE SEQUENCE [LARGE SCALE GENOMIC DNA]</scope>
    <source>
        <strain evidence="8 10">B4135</strain>
    </source>
</reference>
<dbReference type="RefSeq" id="WP_061568624.1">
    <property type="nucleotide sequence ID" value="NZ_LQYT01000036.1"/>
</dbReference>
<feature type="coiled-coil region" evidence="6">
    <location>
        <begin position="327"/>
        <end position="354"/>
    </location>
</feature>